<comment type="caution">
    <text evidence="2">The sequence shown here is derived from an EMBL/GenBank/DDBJ whole genome shotgun (WGS) entry which is preliminary data.</text>
</comment>
<feature type="transmembrane region" description="Helical" evidence="1">
    <location>
        <begin position="38"/>
        <end position="61"/>
    </location>
</feature>
<accession>A0ABT0YN52</accession>
<dbReference type="EMBL" id="JAMKFE010000005">
    <property type="protein sequence ID" value="MCM5679804.1"/>
    <property type="molecule type" value="Genomic_DNA"/>
</dbReference>
<sequence length="481" mass="51154">MAKFLKLTALLAAITALVWGVTIWRWQSTRHLIGTDDVVLYLVALPVLAFVLVLFVGWALARRKAAAHETAATAPAAPAAQAQPPEHALVLDTQLVLSIGRDAPSVLSVLAEGTTQPDLDDELRDDEGYPLPTARVKDLDTRETEEALALLLPAVAAKQPRWQGLQPSDSLLRSLTLLATPLAATIENCVQQWQALSDAAPASSTGSTNPVAPPGLALVWGLPLTWSEHEQALARTWLAHWLKATPLPQDGWHLIVEPLASAEALLLKADQQLAAWQQKQRPGLLMTLACDSLVDEARVRPLLQRQLLCTSRNPKGCVPGEAAATALFATHDWPGLDLTRPSLTRLHRLAMTRRDKSADAAGRLDASMLHRAAHDALAHAGLPAADYAGFVTDIDLRATRSTEMADVATQLLPGVDAAAQSYRLGLACGDVGLAAGLCCVALAAAHAQSEKKPVLMMSAMHALDRAAVAVTPLPTSEAATA</sequence>
<evidence type="ECO:0000313" key="3">
    <source>
        <dbReference type="Proteomes" id="UP001165541"/>
    </source>
</evidence>
<protein>
    <submittedName>
        <fullName evidence="2">Uncharacterized protein</fullName>
    </submittedName>
</protein>
<organism evidence="2 3">
    <name type="scientific">Caldimonas mangrovi</name>
    <dbReference type="NCBI Taxonomy" id="2944811"/>
    <lineage>
        <taxon>Bacteria</taxon>
        <taxon>Pseudomonadati</taxon>
        <taxon>Pseudomonadota</taxon>
        <taxon>Betaproteobacteria</taxon>
        <taxon>Burkholderiales</taxon>
        <taxon>Sphaerotilaceae</taxon>
        <taxon>Caldimonas</taxon>
    </lineage>
</organism>
<dbReference type="Proteomes" id="UP001165541">
    <property type="component" value="Unassembled WGS sequence"/>
</dbReference>
<keyword evidence="3" id="KW-1185">Reference proteome</keyword>
<gene>
    <name evidence="2" type="ORF">M8A51_09690</name>
</gene>
<dbReference type="RefSeq" id="WP_251778014.1">
    <property type="nucleotide sequence ID" value="NZ_JAMKFE010000005.1"/>
</dbReference>
<evidence type="ECO:0000256" key="1">
    <source>
        <dbReference type="SAM" id="Phobius"/>
    </source>
</evidence>
<proteinExistence type="predicted"/>
<feature type="transmembrane region" description="Helical" evidence="1">
    <location>
        <begin position="7"/>
        <end position="26"/>
    </location>
</feature>
<keyword evidence="1" id="KW-0472">Membrane</keyword>
<keyword evidence="1" id="KW-0812">Transmembrane</keyword>
<name>A0ABT0YN52_9BURK</name>
<reference evidence="2" key="1">
    <citation type="submission" date="2022-05" db="EMBL/GenBank/DDBJ databases">
        <title>Schlegelella sp. nov., isolated from mangrove soil.</title>
        <authorList>
            <person name="Liu Y."/>
            <person name="Ge X."/>
            <person name="Liu W."/>
        </authorList>
    </citation>
    <scope>NUCLEOTIDE SEQUENCE</scope>
    <source>
        <strain evidence="2">S2-27</strain>
    </source>
</reference>
<keyword evidence="1" id="KW-1133">Transmembrane helix</keyword>
<evidence type="ECO:0000313" key="2">
    <source>
        <dbReference type="EMBL" id="MCM5679804.1"/>
    </source>
</evidence>